<dbReference type="Proteomes" id="UP000694843">
    <property type="component" value="Unplaced"/>
</dbReference>
<sequence length="275" mass="29961">MRKNCLRSDLEKLITSVGMDTMDYRSRRTKSSSQAATTRVVLLTVLALQLPGSLCHSRPLIDPDVMTQGTHPQLTLLYHPKFTTLITLAGIPAPQGTDFEGPDPGLNAAIISAPDVCPNQYMRDAGGRCRPAFTYGPNPLSTFSPEKYKGSIQFYMGLQVGRPTQLNRRRNPQRQRNGAAAGSRRQGRLNFPLRSPAPETAATTTTVAPLDHLLDQELLQEIPEVPLPSTENESSSALPTPPPLTNTVAEITAILAKLNDEKSSSDSQTIDDDDD</sequence>
<dbReference type="RefSeq" id="XP_018025083.1">
    <property type="nucleotide sequence ID" value="XM_018169594.2"/>
</dbReference>
<protein>
    <submittedName>
        <fullName evidence="3">Uncharacterized protein LOC108680704</fullName>
    </submittedName>
</protein>
<evidence type="ECO:0000256" key="1">
    <source>
        <dbReference type="SAM" id="MobiDB-lite"/>
    </source>
</evidence>
<dbReference type="GeneID" id="108680704"/>
<feature type="region of interest" description="Disordered" evidence="1">
    <location>
        <begin position="160"/>
        <end position="207"/>
    </location>
</feature>
<organism evidence="2 3">
    <name type="scientific">Hyalella azteca</name>
    <name type="common">Amphipod</name>
    <dbReference type="NCBI Taxonomy" id="294128"/>
    <lineage>
        <taxon>Eukaryota</taxon>
        <taxon>Metazoa</taxon>
        <taxon>Ecdysozoa</taxon>
        <taxon>Arthropoda</taxon>
        <taxon>Crustacea</taxon>
        <taxon>Multicrustacea</taxon>
        <taxon>Malacostraca</taxon>
        <taxon>Eumalacostraca</taxon>
        <taxon>Peracarida</taxon>
        <taxon>Amphipoda</taxon>
        <taxon>Senticaudata</taxon>
        <taxon>Talitrida</taxon>
        <taxon>Talitroidea</taxon>
        <taxon>Hyalellidae</taxon>
        <taxon>Hyalella</taxon>
    </lineage>
</organism>
<feature type="compositionally biased region" description="Low complexity" evidence="1">
    <location>
        <begin position="196"/>
        <end position="207"/>
    </location>
</feature>
<proteinExistence type="predicted"/>
<dbReference type="KEGG" id="hazt:108680704"/>
<name>A0A8B7PG11_HYAAZ</name>
<evidence type="ECO:0000313" key="3">
    <source>
        <dbReference type="RefSeq" id="XP_018025083.1"/>
    </source>
</evidence>
<evidence type="ECO:0000313" key="2">
    <source>
        <dbReference type="Proteomes" id="UP000694843"/>
    </source>
</evidence>
<dbReference type="OrthoDB" id="6359007at2759"/>
<keyword evidence="2" id="KW-1185">Reference proteome</keyword>
<dbReference type="AlphaFoldDB" id="A0A8B7PG11"/>
<reference evidence="3" key="1">
    <citation type="submission" date="2025-08" db="UniProtKB">
        <authorList>
            <consortium name="RefSeq"/>
        </authorList>
    </citation>
    <scope>IDENTIFICATION</scope>
    <source>
        <tissue evidence="3">Whole organism</tissue>
    </source>
</reference>
<accession>A0A8B7PG11</accession>
<feature type="region of interest" description="Disordered" evidence="1">
    <location>
        <begin position="227"/>
        <end position="247"/>
    </location>
</feature>
<gene>
    <name evidence="3" type="primary">LOC108680704</name>
</gene>